<feature type="region of interest" description="Disordered" evidence="1">
    <location>
        <begin position="99"/>
        <end position="159"/>
    </location>
</feature>
<reference evidence="2 3" key="1">
    <citation type="submission" date="2019-12" db="EMBL/GenBank/DDBJ databases">
        <title>Microbes associate with the intestines of laboratory mice.</title>
        <authorList>
            <person name="Navarre W."/>
            <person name="Wong E."/>
        </authorList>
    </citation>
    <scope>NUCLEOTIDE SEQUENCE [LARGE SCALE GENOMIC DNA]</scope>
    <source>
        <strain evidence="2 3">NM66_B29</strain>
    </source>
</reference>
<name>A0A6N8JN64_9ACTN</name>
<evidence type="ECO:0000256" key="1">
    <source>
        <dbReference type="SAM" id="MobiDB-lite"/>
    </source>
</evidence>
<dbReference type="EMBL" id="WSRR01000005">
    <property type="protein sequence ID" value="MVX60527.1"/>
    <property type="molecule type" value="Genomic_DNA"/>
</dbReference>
<dbReference type="AlphaFoldDB" id="A0A6N8JN64"/>
<keyword evidence="3" id="KW-1185">Reference proteome</keyword>
<dbReference type="OrthoDB" id="3177228at2"/>
<organism evidence="2 3">
    <name type="scientific">Adlercreutzia mucosicola</name>
    <dbReference type="NCBI Taxonomy" id="580026"/>
    <lineage>
        <taxon>Bacteria</taxon>
        <taxon>Bacillati</taxon>
        <taxon>Actinomycetota</taxon>
        <taxon>Coriobacteriia</taxon>
        <taxon>Eggerthellales</taxon>
        <taxon>Eggerthellaceae</taxon>
        <taxon>Adlercreutzia</taxon>
    </lineage>
</organism>
<feature type="compositionally biased region" description="Basic residues" evidence="1">
    <location>
        <begin position="145"/>
        <end position="159"/>
    </location>
</feature>
<dbReference type="Proteomes" id="UP000463388">
    <property type="component" value="Unassembled WGS sequence"/>
</dbReference>
<comment type="caution">
    <text evidence="2">The sequence shown here is derived from an EMBL/GenBank/DDBJ whole genome shotgun (WGS) entry which is preliminary data.</text>
</comment>
<evidence type="ECO:0008006" key="4">
    <source>
        <dbReference type="Google" id="ProtNLM"/>
    </source>
</evidence>
<evidence type="ECO:0000313" key="2">
    <source>
        <dbReference type="EMBL" id="MVX60527.1"/>
    </source>
</evidence>
<accession>A0A6N8JN64</accession>
<proteinExistence type="predicted"/>
<gene>
    <name evidence="2" type="ORF">GKZ27_03500</name>
</gene>
<sequence>MATGALTRLRGLARRPPDRTVLVLPRCRDVHTMTMRHPIDVAFVGAQGMVLEVHRLVLPGVRLRHSRAVAVVERFAQSGPWFMRGDVIEVDERRSAFRGIPRGKAGGPSTTPRPSRSAGWLGCPSGMASPVLSRKSAPPMLPRRVPSRKVTSRRRSLWN</sequence>
<evidence type="ECO:0000313" key="3">
    <source>
        <dbReference type="Proteomes" id="UP000463388"/>
    </source>
</evidence>
<protein>
    <recommendedName>
        <fullName evidence="4">DUF192 domain-containing protein</fullName>
    </recommendedName>
</protein>